<comment type="subcellular location">
    <subcellularLocation>
        <location evidence="1">Cell membrane</location>
        <topology evidence="1">Multi-pass membrane protein</topology>
    </subcellularLocation>
    <subcellularLocation>
        <location evidence="9">Membrane</location>
        <topology evidence="9">Multi-pass membrane protein</topology>
    </subcellularLocation>
</comment>
<keyword evidence="5" id="KW-0653">Protein transport</keyword>
<dbReference type="InterPro" id="IPR047196">
    <property type="entry name" value="YidC_ALB_C"/>
</dbReference>
<evidence type="ECO:0000256" key="9">
    <source>
        <dbReference type="RuleBase" id="RU003945"/>
    </source>
</evidence>
<sequence length="249" mass="28386">MLGTIFNEILYRPIFNGLIFLYNIIPGHDFGIAIILLTVLIRIILFPLAYYSIKSRQSLAIIQPKLKEIQQKYKTKEEQSRELMKAYKEHGVNPFSGCLPILIQLPILLALYQVFIKVLKPESLSILYGFIKNPIEINPLFLGVVDLSVPNYILAVLAGISQFFYSKLTIKYSPQLPQASDKKGAGVGIQKIMGRQMMYFMPILTIFIALRLPAGLSLYWFLSTLLGLVQDYFLLRKKNWSHPDAKSVV</sequence>
<dbReference type="InterPro" id="IPR001708">
    <property type="entry name" value="YidC/ALB3/OXA1/COX18"/>
</dbReference>
<protein>
    <recommendedName>
        <fullName evidence="11">Membrane insertase YidC/Oxa/ALB C-terminal domain-containing protein</fullName>
    </recommendedName>
</protein>
<dbReference type="Proteomes" id="UP000177810">
    <property type="component" value="Unassembled WGS sequence"/>
</dbReference>
<evidence type="ECO:0000256" key="6">
    <source>
        <dbReference type="ARBA" id="ARBA00022989"/>
    </source>
</evidence>
<feature type="transmembrane region" description="Helical" evidence="10">
    <location>
        <begin position="9"/>
        <end position="25"/>
    </location>
</feature>
<gene>
    <name evidence="12" type="ORF">A2V69_01255</name>
</gene>
<evidence type="ECO:0000256" key="2">
    <source>
        <dbReference type="ARBA" id="ARBA00022448"/>
    </source>
</evidence>
<evidence type="ECO:0000313" key="13">
    <source>
        <dbReference type="Proteomes" id="UP000177810"/>
    </source>
</evidence>
<keyword evidence="7 10" id="KW-0472">Membrane</keyword>
<evidence type="ECO:0000256" key="7">
    <source>
        <dbReference type="ARBA" id="ARBA00023136"/>
    </source>
</evidence>
<dbReference type="InterPro" id="IPR028055">
    <property type="entry name" value="YidC/Oxa/ALB_C"/>
</dbReference>
<feature type="transmembrane region" description="Helical" evidence="10">
    <location>
        <begin position="149"/>
        <end position="165"/>
    </location>
</feature>
<reference evidence="12 13" key="1">
    <citation type="journal article" date="2016" name="Nat. Commun.">
        <title>Thousands of microbial genomes shed light on interconnected biogeochemical processes in an aquifer system.</title>
        <authorList>
            <person name="Anantharaman K."/>
            <person name="Brown C.T."/>
            <person name="Hug L.A."/>
            <person name="Sharon I."/>
            <person name="Castelle C.J."/>
            <person name="Probst A.J."/>
            <person name="Thomas B.C."/>
            <person name="Singh A."/>
            <person name="Wilkins M.J."/>
            <person name="Karaoz U."/>
            <person name="Brodie E.L."/>
            <person name="Williams K.H."/>
            <person name="Hubbard S.S."/>
            <person name="Banfield J.F."/>
        </authorList>
    </citation>
    <scope>NUCLEOTIDE SEQUENCE [LARGE SCALE GENOMIC DNA]</scope>
</reference>
<keyword evidence="6 10" id="KW-1133">Transmembrane helix</keyword>
<feature type="domain" description="Membrane insertase YidC/Oxa/ALB C-terminal" evidence="11">
    <location>
        <begin position="30"/>
        <end position="234"/>
    </location>
</feature>
<evidence type="ECO:0000256" key="4">
    <source>
        <dbReference type="ARBA" id="ARBA00022692"/>
    </source>
</evidence>
<dbReference type="GO" id="GO:0005886">
    <property type="term" value="C:plasma membrane"/>
    <property type="evidence" value="ECO:0007669"/>
    <property type="project" value="UniProtKB-SubCell"/>
</dbReference>
<evidence type="ECO:0000256" key="8">
    <source>
        <dbReference type="ARBA" id="ARBA00023186"/>
    </source>
</evidence>
<keyword evidence="4 9" id="KW-0812">Transmembrane</keyword>
<evidence type="ECO:0000259" key="11">
    <source>
        <dbReference type="Pfam" id="PF02096"/>
    </source>
</evidence>
<keyword evidence="2" id="KW-0813">Transport</keyword>
<name>A0A1G2F1X3_9BACT</name>
<comment type="similarity">
    <text evidence="9">Belongs to the OXA1/ALB3/YidC family.</text>
</comment>
<evidence type="ECO:0000313" key="12">
    <source>
        <dbReference type="EMBL" id="OGZ32076.1"/>
    </source>
</evidence>
<feature type="transmembrane region" description="Helical" evidence="10">
    <location>
        <begin position="199"/>
        <end position="222"/>
    </location>
</feature>
<dbReference type="GO" id="GO:0032977">
    <property type="term" value="F:membrane insertase activity"/>
    <property type="evidence" value="ECO:0007669"/>
    <property type="project" value="InterPro"/>
</dbReference>
<feature type="transmembrane region" description="Helical" evidence="10">
    <location>
        <begin position="31"/>
        <end position="53"/>
    </location>
</feature>
<accession>A0A1G2F1X3</accession>
<proteinExistence type="inferred from homology"/>
<organism evidence="12 13">
    <name type="scientific">Candidatus Portnoybacteria bacterium RBG_13_40_8</name>
    <dbReference type="NCBI Taxonomy" id="1801990"/>
    <lineage>
        <taxon>Bacteria</taxon>
        <taxon>Candidatus Portnoyibacteriota</taxon>
    </lineage>
</organism>
<dbReference type="EMBL" id="MHMT01000026">
    <property type="protein sequence ID" value="OGZ32076.1"/>
    <property type="molecule type" value="Genomic_DNA"/>
</dbReference>
<dbReference type="CDD" id="cd20070">
    <property type="entry name" value="5TM_YidC_Alb3"/>
    <property type="match status" value="1"/>
</dbReference>
<dbReference type="GO" id="GO:0051205">
    <property type="term" value="P:protein insertion into membrane"/>
    <property type="evidence" value="ECO:0007669"/>
    <property type="project" value="TreeGrafter"/>
</dbReference>
<comment type="caution">
    <text evidence="12">The sequence shown here is derived from an EMBL/GenBank/DDBJ whole genome shotgun (WGS) entry which is preliminary data.</text>
</comment>
<dbReference type="NCBIfam" id="TIGR03592">
    <property type="entry name" value="yidC_oxa1_cterm"/>
    <property type="match status" value="1"/>
</dbReference>
<keyword evidence="8" id="KW-0143">Chaperone</keyword>
<keyword evidence="3" id="KW-1003">Cell membrane</keyword>
<dbReference type="PANTHER" id="PTHR12428:SF65">
    <property type="entry name" value="CYTOCHROME C OXIDASE ASSEMBLY PROTEIN COX18, MITOCHONDRIAL"/>
    <property type="match status" value="1"/>
</dbReference>
<dbReference type="STRING" id="1801990.A2V69_01255"/>
<dbReference type="GO" id="GO:0015031">
    <property type="term" value="P:protein transport"/>
    <property type="evidence" value="ECO:0007669"/>
    <property type="project" value="UniProtKB-KW"/>
</dbReference>
<evidence type="ECO:0000256" key="5">
    <source>
        <dbReference type="ARBA" id="ARBA00022927"/>
    </source>
</evidence>
<evidence type="ECO:0000256" key="3">
    <source>
        <dbReference type="ARBA" id="ARBA00022475"/>
    </source>
</evidence>
<evidence type="ECO:0000256" key="10">
    <source>
        <dbReference type="SAM" id="Phobius"/>
    </source>
</evidence>
<dbReference type="AlphaFoldDB" id="A0A1G2F1X3"/>
<feature type="transmembrane region" description="Helical" evidence="10">
    <location>
        <begin position="91"/>
        <end position="115"/>
    </location>
</feature>
<dbReference type="Pfam" id="PF02096">
    <property type="entry name" value="60KD_IMP"/>
    <property type="match status" value="1"/>
</dbReference>
<dbReference type="PANTHER" id="PTHR12428">
    <property type="entry name" value="OXA1"/>
    <property type="match status" value="1"/>
</dbReference>
<evidence type="ECO:0000256" key="1">
    <source>
        <dbReference type="ARBA" id="ARBA00004651"/>
    </source>
</evidence>